<dbReference type="Proteomes" id="UP000241462">
    <property type="component" value="Unassembled WGS sequence"/>
</dbReference>
<dbReference type="InterPro" id="IPR022677">
    <property type="entry name" value="NMT_C"/>
</dbReference>
<reference evidence="16 17" key="1">
    <citation type="journal article" date="2018" name="Mycol. Prog.">
        <title>Coniella lustricola, a new species from submerged detritus.</title>
        <authorList>
            <person name="Raudabaugh D.B."/>
            <person name="Iturriaga T."/>
            <person name="Carver A."/>
            <person name="Mondo S."/>
            <person name="Pangilinan J."/>
            <person name="Lipzen A."/>
            <person name="He G."/>
            <person name="Amirebrahimi M."/>
            <person name="Grigoriev I.V."/>
            <person name="Miller A.N."/>
        </authorList>
    </citation>
    <scope>NUCLEOTIDE SEQUENCE [LARGE SCALE GENOMIC DNA]</scope>
    <source>
        <strain evidence="16 17">B22-T-1</strain>
    </source>
</reference>
<feature type="region of interest" description="Disordered" evidence="13">
    <location>
        <begin position="1"/>
        <end position="100"/>
    </location>
</feature>
<evidence type="ECO:0000256" key="10">
    <source>
        <dbReference type="ARBA" id="ARBA00048276"/>
    </source>
</evidence>
<dbReference type="Pfam" id="PF02799">
    <property type="entry name" value="NMT_C"/>
    <property type="match status" value="1"/>
</dbReference>
<comment type="subunit">
    <text evidence="4">Monomer.</text>
</comment>
<evidence type="ECO:0000256" key="9">
    <source>
        <dbReference type="ARBA" id="ARBA00023315"/>
    </source>
</evidence>
<dbReference type="PROSITE" id="PS00975">
    <property type="entry name" value="NMT_1"/>
    <property type="match status" value="1"/>
</dbReference>
<feature type="compositionally biased region" description="Basic residues" evidence="13">
    <location>
        <begin position="68"/>
        <end position="81"/>
    </location>
</feature>
<dbReference type="GO" id="GO:0004379">
    <property type="term" value="F:glycylpeptide N-tetradecanoyltransferase activity"/>
    <property type="evidence" value="ECO:0007669"/>
    <property type="project" value="UniProtKB-EC"/>
</dbReference>
<feature type="compositionally biased region" description="Low complexity" evidence="13">
    <location>
        <begin position="53"/>
        <end position="67"/>
    </location>
</feature>
<evidence type="ECO:0000256" key="11">
    <source>
        <dbReference type="RuleBase" id="RU000586"/>
    </source>
</evidence>
<evidence type="ECO:0000313" key="16">
    <source>
        <dbReference type="EMBL" id="PSR87155.1"/>
    </source>
</evidence>
<protein>
    <recommendedName>
        <fullName evidence="6 11">Glycylpeptide N-tetradecanoyltransferase</fullName>
        <ecNumber evidence="5 11">2.3.1.97</ecNumber>
    </recommendedName>
</protein>
<dbReference type="STRING" id="2025994.A0A2T3A9D8"/>
<dbReference type="InParanoid" id="A0A2T3A9D8"/>
<dbReference type="FunFam" id="3.40.630.30:FF:000042">
    <property type="entry name" value="Glycylpeptide N-tetradecanoyltransferase"/>
    <property type="match status" value="1"/>
</dbReference>
<comment type="subcellular location">
    <subcellularLocation>
        <location evidence="2">Cytoplasm</location>
    </subcellularLocation>
</comment>
<dbReference type="Gene3D" id="3.40.630.30">
    <property type="match status" value="2"/>
</dbReference>
<feature type="compositionally biased region" description="Low complexity" evidence="13">
    <location>
        <begin position="11"/>
        <end position="21"/>
    </location>
</feature>
<dbReference type="InterPro" id="IPR022678">
    <property type="entry name" value="NMT_CS"/>
</dbReference>
<feature type="domain" description="Glycylpeptide N-tetradecanoyltransferase N-terminal" evidence="14">
    <location>
        <begin position="189"/>
        <end position="347"/>
    </location>
</feature>
<name>A0A2T3A9D8_9PEZI</name>
<dbReference type="SUPFAM" id="SSF55729">
    <property type="entry name" value="Acyl-CoA N-acyltransferases (Nat)"/>
    <property type="match status" value="2"/>
</dbReference>
<evidence type="ECO:0000256" key="5">
    <source>
        <dbReference type="ARBA" id="ARBA00012923"/>
    </source>
</evidence>
<comment type="catalytic activity">
    <reaction evidence="10 11">
        <text>N-terminal glycyl-[protein] + tetradecanoyl-CoA = N-tetradecanoylglycyl-[protein] + CoA + H(+)</text>
        <dbReference type="Rhea" id="RHEA:15521"/>
        <dbReference type="Rhea" id="RHEA-COMP:12666"/>
        <dbReference type="Rhea" id="RHEA-COMP:12667"/>
        <dbReference type="ChEBI" id="CHEBI:15378"/>
        <dbReference type="ChEBI" id="CHEBI:57287"/>
        <dbReference type="ChEBI" id="CHEBI:57385"/>
        <dbReference type="ChEBI" id="CHEBI:64723"/>
        <dbReference type="ChEBI" id="CHEBI:133050"/>
        <dbReference type="EC" id="2.3.1.97"/>
    </reaction>
</comment>
<dbReference type="Pfam" id="PF01233">
    <property type="entry name" value="NMT"/>
    <property type="match status" value="1"/>
</dbReference>
<dbReference type="InterPro" id="IPR016181">
    <property type="entry name" value="Acyl_CoA_acyltransferase"/>
</dbReference>
<feature type="domain" description="Glycylpeptide N-tetradecanoyltransferase C-terminal" evidence="15">
    <location>
        <begin position="361"/>
        <end position="578"/>
    </location>
</feature>
<comment type="similarity">
    <text evidence="3 12">Belongs to the NMT family.</text>
</comment>
<dbReference type="PROSITE" id="PS00976">
    <property type="entry name" value="NMT_2"/>
    <property type="match status" value="1"/>
</dbReference>
<dbReference type="PANTHER" id="PTHR11377">
    <property type="entry name" value="N-MYRISTOYL TRANSFERASE"/>
    <property type="match status" value="1"/>
</dbReference>
<accession>A0A2T3A9D8</accession>
<proteinExistence type="inferred from homology"/>
<keyword evidence="17" id="KW-1185">Reference proteome</keyword>
<evidence type="ECO:0000256" key="12">
    <source>
        <dbReference type="RuleBase" id="RU004178"/>
    </source>
</evidence>
<dbReference type="EC" id="2.3.1.97" evidence="5 11"/>
<organism evidence="16 17">
    <name type="scientific">Coniella lustricola</name>
    <dbReference type="NCBI Taxonomy" id="2025994"/>
    <lineage>
        <taxon>Eukaryota</taxon>
        <taxon>Fungi</taxon>
        <taxon>Dikarya</taxon>
        <taxon>Ascomycota</taxon>
        <taxon>Pezizomycotina</taxon>
        <taxon>Sordariomycetes</taxon>
        <taxon>Sordariomycetidae</taxon>
        <taxon>Diaporthales</taxon>
        <taxon>Schizoparmaceae</taxon>
        <taxon>Coniella</taxon>
    </lineage>
</organism>
<comment type="function">
    <text evidence="1 11">Adds a myristoyl group to the N-terminal glycine residue of certain cellular proteins.</text>
</comment>
<dbReference type="InterPro" id="IPR022676">
    <property type="entry name" value="NMT_N"/>
</dbReference>
<feature type="compositionally biased region" description="Basic and acidic residues" evidence="13">
    <location>
        <begin position="1"/>
        <end position="10"/>
    </location>
</feature>
<evidence type="ECO:0000256" key="2">
    <source>
        <dbReference type="ARBA" id="ARBA00004496"/>
    </source>
</evidence>
<keyword evidence="7" id="KW-0963">Cytoplasm</keyword>
<dbReference type="EMBL" id="KZ678432">
    <property type="protein sequence ID" value="PSR87155.1"/>
    <property type="molecule type" value="Genomic_DNA"/>
</dbReference>
<feature type="compositionally biased region" description="Acidic residues" evidence="13">
    <location>
        <begin position="33"/>
        <end position="52"/>
    </location>
</feature>
<dbReference type="PANTHER" id="PTHR11377:SF5">
    <property type="entry name" value="GLYCYLPEPTIDE N-TETRADECANOYLTRANSFERASE"/>
    <property type="match status" value="1"/>
</dbReference>
<dbReference type="FunCoup" id="A0A2T3A9D8">
    <property type="interactions" value="931"/>
</dbReference>
<dbReference type="InterPro" id="IPR000903">
    <property type="entry name" value="NMT"/>
</dbReference>
<sequence>MSGAESKELDAATTAPEANEPALDKGKQPAVASDDEEDAEGDDVEEGGEDAPEATATATAGGDAAAAAKKKKKKSKRKKIKSALTGGSSAQQPDEDAADKIKNLLNRLPENEIQELVKRNPELLKDYGSDPAKAAEAFKQLSLNDVLTGLALNGKNAKDMGSYKFWKTQPVPKFDEISDKPIQEGPLETKTVEDVPKEPQKLIDGFEWVDMDLTDDGEMKEVYQLLNGHYVEDDEAMFRFNYGTAILKWSLMAPGWKKEWHVGIRDCRLKERRPLVAFISAVPMTIRVRNNNFVASEVNFLCVHKKLRNKRLAPILIKEITRRSNLHGIWQGVYTGGIVLPKPVSTCRYFHRSINWKKLYEIGFSPLPSNSKPEWQIRKYALPERTSIQGLREMQKKDVPAVNKLMNRYQKRFDMSPEWNEDETAHWLLQPRSDGEEQAVWTFVVEDEHKNITDFFSFYNVQSTIINHPRHKILNVAYLFYYASETGLTSPSVDKAALKDRLNKLVSDALIVAKRNNFDVFNALSLADNTLFLEQQKFGPGDGSLHYYLFNYRANPIAGGVDKRNLPDPENLSGVGLVMM</sequence>
<evidence type="ECO:0000256" key="8">
    <source>
        <dbReference type="ARBA" id="ARBA00022679"/>
    </source>
</evidence>
<dbReference type="GO" id="GO:0005737">
    <property type="term" value="C:cytoplasm"/>
    <property type="evidence" value="ECO:0007669"/>
    <property type="project" value="UniProtKB-SubCell"/>
</dbReference>
<evidence type="ECO:0000256" key="7">
    <source>
        <dbReference type="ARBA" id="ARBA00022490"/>
    </source>
</evidence>
<evidence type="ECO:0000256" key="4">
    <source>
        <dbReference type="ARBA" id="ARBA00011245"/>
    </source>
</evidence>
<evidence type="ECO:0000259" key="15">
    <source>
        <dbReference type="Pfam" id="PF02799"/>
    </source>
</evidence>
<dbReference type="FunFam" id="3.40.630.30:FF:000056">
    <property type="entry name" value="Glycylpeptide N-tetradecanoyltransferase"/>
    <property type="match status" value="1"/>
</dbReference>
<dbReference type="AlphaFoldDB" id="A0A2T3A9D8"/>
<evidence type="ECO:0000256" key="1">
    <source>
        <dbReference type="ARBA" id="ARBA00003900"/>
    </source>
</evidence>
<evidence type="ECO:0000256" key="13">
    <source>
        <dbReference type="SAM" id="MobiDB-lite"/>
    </source>
</evidence>
<evidence type="ECO:0000256" key="3">
    <source>
        <dbReference type="ARBA" id="ARBA00009469"/>
    </source>
</evidence>
<dbReference type="OrthoDB" id="60315at2759"/>
<evidence type="ECO:0000256" key="6">
    <source>
        <dbReference type="ARBA" id="ARBA00022240"/>
    </source>
</evidence>
<keyword evidence="8 11" id="KW-0808">Transferase</keyword>
<evidence type="ECO:0000259" key="14">
    <source>
        <dbReference type="Pfam" id="PF01233"/>
    </source>
</evidence>
<keyword evidence="9 11" id="KW-0012">Acyltransferase</keyword>
<evidence type="ECO:0000313" key="17">
    <source>
        <dbReference type="Proteomes" id="UP000241462"/>
    </source>
</evidence>
<gene>
    <name evidence="16" type="ORF">BD289DRAFT_367435</name>
</gene>